<dbReference type="Proteomes" id="UP000198779">
    <property type="component" value="Unassembled WGS sequence"/>
</dbReference>
<dbReference type="STRING" id="645274.SAMN04487901_10143"/>
<feature type="signal peptide" evidence="1">
    <location>
        <begin position="1"/>
        <end position="27"/>
    </location>
</feature>
<sequence length="1006" mass="110699">MKTKVKLSFHLILTLALMLTMAQTAWAATETKTATWYLNAGTSGTTTLEDKWTLLSGEGKRLCYNNSIKDDDNCIQYSRENFKTTYFKGNIISNKGELVFTNIEGTVTKVEMSMFQFYYSGMQMYVGLDKGNNSTLLHLQGNNNDFDYSSTDSDSKVSATFEGSIDVSPSDPLKIMFSGNSESGGNFCFKDGYITVTYEVESQSSQDPGHSFTFNVNGNTLTATCNSTDVNHTCNLTDRKSTLVLDIDDVPYNGQIYIASFNLGDFIENTGLTVVNGGIKYVNRNTGEERANGVYEEGSYTASVTISINDNDYQLSKDFDVYNSKPINNSYRQISLSKNVANKHDIITITFTPRSHELVNTLTVTGTTTDMSIGNGVTKVDEYTYTFTMPFEEVTIGATFKSSNASLYKYTIGTDITGSGAVDYNAEEYLGVGDVITITFMPYLQGNLEAGSVVLEGLTVTGATTNMSVGNGITDNGDNTYTFTMPGENVTVTAKAYLSADAILSGTINEPIYIKQGNGIQIGCNNKWTYVNDGALPLVIPDGNTLRLAGGTDVRLDLADKNAIACEGDAIVELIPNEVQNEIWIGDRPERNSGKATIKVGPAGKTLTIRVADESTETVHLSVKSISQYDRNCDVIGCDEDGSCGSIVVESGQVESRVYFNHSGRAFRTTDGTITFGYKYPDDRIYFDGGSEGTVKIEDGKQFHSHTDYNTKYSGTINLQGMNSFDARPDKYTVNYCEHDGQNQKVRYVAHGMPFSFKAATPADEGHEFQGWKNMVTDEVYEHDFIVTNDLNIIAQWKAVDFQKKGNLAKASEEDEAFYWSTFYCGDATYQLGEKACAYTATYDGGQIVLHKLGTVIPADKAVVIASENELADMTVVAGDTPAEYEVENDLKGYDYRYYVDAQNSSVAYYVLGKYKNAEDGVEFGFQRYQGDYLPAHKAFLNAGGAANARGLRMVFAAEDITGIENLNMNVSERNDTWYTLDGRKLDKKPTTRGIYINRGNKVVIK</sequence>
<proteinExistence type="predicted"/>
<gene>
    <name evidence="2" type="ORF">SAMN04487901_10143</name>
</gene>
<accession>A0A1G7RRH6</accession>
<reference evidence="3" key="1">
    <citation type="submission" date="2016-10" db="EMBL/GenBank/DDBJ databases">
        <authorList>
            <person name="Varghese N."/>
            <person name="Submissions S."/>
        </authorList>
    </citation>
    <scope>NUCLEOTIDE SEQUENCE [LARGE SCALE GENOMIC DNA]</scope>
    <source>
        <strain evidence="3">BP1-148</strain>
    </source>
</reference>
<evidence type="ECO:0000256" key="1">
    <source>
        <dbReference type="SAM" id="SignalP"/>
    </source>
</evidence>
<evidence type="ECO:0008006" key="4">
    <source>
        <dbReference type="Google" id="ProtNLM"/>
    </source>
</evidence>
<organism evidence="2 3">
    <name type="scientific">Prevotella communis</name>
    <dbReference type="NCBI Taxonomy" id="2913614"/>
    <lineage>
        <taxon>Bacteria</taxon>
        <taxon>Pseudomonadati</taxon>
        <taxon>Bacteroidota</taxon>
        <taxon>Bacteroidia</taxon>
        <taxon>Bacteroidales</taxon>
        <taxon>Prevotellaceae</taxon>
        <taxon>Prevotella</taxon>
    </lineage>
</organism>
<keyword evidence="3" id="KW-1185">Reference proteome</keyword>
<keyword evidence="1" id="KW-0732">Signal</keyword>
<protein>
    <recommendedName>
        <fullName evidence="4">Bacterial repeat domain-containing protein</fullName>
    </recommendedName>
</protein>
<evidence type="ECO:0000313" key="2">
    <source>
        <dbReference type="EMBL" id="SDG12510.1"/>
    </source>
</evidence>
<dbReference type="EMBL" id="FNCQ01000001">
    <property type="protein sequence ID" value="SDG12510.1"/>
    <property type="molecule type" value="Genomic_DNA"/>
</dbReference>
<evidence type="ECO:0000313" key="3">
    <source>
        <dbReference type="Proteomes" id="UP000198779"/>
    </source>
</evidence>
<dbReference type="RefSeq" id="WP_143010040.1">
    <property type="nucleotide sequence ID" value="NZ_FNCQ01000001.1"/>
</dbReference>
<feature type="chain" id="PRO_5011591710" description="Bacterial repeat domain-containing protein" evidence="1">
    <location>
        <begin position="28"/>
        <end position="1006"/>
    </location>
</feature>
<dbReference type="AlphaFoldDB" id="A0A1G7RRH6"/>
<name>A0A1G7RRH6_9BACT</name>